<keyword evidence="2" id="KW-1185">Reference proteome</keyword>
<proteinExistence type="predicted"/>
<organism evidence="1 2">
    <name type="scientific">Ancylostoma duodenale</name>
    <dbReference type="NCBI Taxonomy" id="51022"/>
    <lineage>
        <taxon>Eukaryota</taxon>
        <taxon>Metazoa</taxon>
        <taxon>Ecdysozoa</taxon>
        <taxon>Nematoda</taxon>
        <taxon>Chromadorea</taxon>
        <taxon>Rhabditida</taxon>
        <taxon>Rhabditina</taxon>
        <taxon>Rhabditomorpha</taxon>
        <taxon>Strongyloidea</taxon>
        <taxon>Ancylostomatidae</taxon>
        <taxon>Ancylostomatinae</taxon>
        <taxon>Ancylostoma</taxon>
    </lineage>
</organism>
<reference evidence="1 2" key="1">
    <citation type="submission" date="2013-12" db="EMBL/GenBank/DDBJ databases">
        <title>Draft genome of the parsitic nematode Ancylostoma duodenale.</title>
        <authorList>
            <person name="Mitreva M."/>
        </authorList>
    </citation>
    <scope>NUCLEOTIDE SEQUENCE [LARGE SCALE GENOMIC DNA]</scope>
    <source>
        <strain evidence="1 2">Zhejiang</strain>
    </source>
</reference>
<gene>
    <name evidence="1" type="ORF">ANCDUO_21127</name>
</gene>
<dbReference type="AlphaFoldDB" id="A0A0C2FJM9"/>
<evidence type="ECO:0000313" key="1">
    <source>
        <dbReference type="EMBL" id="KIH48800.1"/>
    </source>
</evidence>
<dbReference type="EMBL" id="KN756840">
    <property type="protein sequence ID" value="KIH48800.1"/>
    <property type="molecule type" value="Genomic_DNA"/>
</dbReference>
<protein>
    <submittedName>
        <fullName evidence="1">Uncharacterized protein</fullName>
    </submittedName>
</protein>
<dbReference type="Proteomes" id="UP000054047">
    <property type="component" value="Unassembled WGS sequence"/>
</dbReference>
<evidence type="ECO:0000313" key="2">
    <source>
        <dbReference type="Proteomes" id="UP000054047"/>
    </source>
</evidence>
<sequence>MGDDSLTDEDVEEACRLANALKFIKQLSEQKSRQPQHLKS</sequence>
<accession>A0A0C2FJM9</accession>
<name>A0A0C2FJM9_9BILA</name>